<reference evidence="4" key="2">
    <citation type="journal article" date="2024" name="Plant">
        <title>Genomic evolution and insights into agronomic trait innovations of Sesamum species.</title>
        <authorList>
            <person name="Miao H."/>
            <person name="Wang L."/>
            <person name="Qu L."/>
            <person name="Liu H."/>
            <person name="Sun Y."/>
            <person name="Le M."/>
            <person name="Wang Q."/>
            <person name="Wei S."/>
            <person name="Zheng Y."/>
            <person name="Lin W."/>
            <person name="Duan Y."/>
            <person name="Cao H."/>
            <person name="Xiong S."/>
            <person name="Wang X."/>
            <person name="Wei L."/>
            <person name="Li C."/>
            <person name="Ma Q."/>
            <person name="Ju M."/>
            <person name="Zhao R."/>
            <person name="Li G."/>
            <person name="Mu C."/>
            <person name="Tian Q."/>
            <person name="Mei H."/>
            <person name="Zhang T."/>
            <person name="Gao T."/>
            <person name="Zhang H."/>
        </authorList>
    </citation>
    <scope>NUCLEOTIDE SEQUENCE</scope>
    <source>
        <strain evidence="4">G01</strain>
    </source>
</reference>
<feature type="compositionally biased region" description="Basic and acidic residues" evidence="3">
    <location>
        <begin position="44"/>
        <end position="54"/>
    </location>
</feature>
<evidence type="ECO:0000256" key="1">
    <source>
        <dbReference type="ARBA" id="ARBA00004141"/>
    </source>
</evidence>
<comment type="caution">
    <text evidence="4">The sequence shown here is derived from an EMBL/GenBank/DDBJ whole genome shotgun (WGS) entry which is preliminary data.</text>
</comment>
<sequence length="247" mass="26536">MGQIRVKVKLDQHVQVREKSKATVKSTSDNKVDAKGETTLNSDSKSRATDHMPKEMQTSDAKADSQFGQTPKVETKEDPKIAAKIPSDLKLNNSTKPVSRTDTKSLEETSSNTNNSSGPTHNTSTKKQPQKVGQGTSVSASELGPRRSDNVSSALHSKQDIKQPAPQMPASKPSLEENIVLGVALEGSKRTLPIEEEAVPPSNPEDVKELAALRSGNGPGVAEKDKNDNKKPNIPTSPGNDQLDQQD</sequence>
<proteinExistence type="inferred from homology"/>
<dbReference type="AlphaFoldDB" id="A0AAW2NHT0"/>
<comment type="similarity">
    <text evidence="2">Belongs to the MscS (TC 1.A.23) family.</text>
</comment>
<dbReference type="PANTHER" id="PTHR43634">
    <property type="entry name" value="OW CONDUCTANCE MECHANOSENSITIVE CHANNEL"/>
    <property type="match status" value="1"/>
</dbReference>
<dbReference type="PANTHER" id="PTHR43634:SF2">
    <property type="entry name" value="LOW CONDUCTANCE MECHANOSENSITIVE CHANNEL YNAI"/>
    <property type="match status" value="1"/>
</dbReference>
<evidence type="ECO:0000256" key="2">
    <source>
        <dbReference type="ARBA" id="ARBA00008017"/>
    </source>
</evidence>
<feature type="compositionally biased region" description="Basic and acidic residues" evidence="3">
    <location>
        <begin position="222"/>
        <end position="231"/>
    </location>
</feature>
<accession>A0AAW2NHT0</accession>
<protein>
    <submittedName>
        <fullName evidence="4">Mechanosensitive ion channel protein 2, chloroplastic</fullName>
    </submittedName>
</protein>
<name>A0AAW2NHT0_9LAMI</name>
<feature type="region of interest" description="Disordered" evidence="3">
    <location>
        <begin position="15"/>
        <end position="247"/>
    </location>
</feature>
<dbReference type="InterPro" id="IPR045042">
    <property type="entry name" value="YnaI-like"/>
</dbReference>
<comment type="subcellular location">
    <subcellularLocation>
        <location evidence="1">Membrane</location>
        <topology evidence="1">Multi-pass membrane protein</topology>
    </subcellularLocation>
</comment>
<feature type="compositionally biased region" description="Polar residues" evidence="3">
    <location>
        <begin position="131"/>
        <end position="140"/>
    </location>
</feature>
<feature type="compositionally biased region" description="Low complexity" evidence="3">
    <location>
        <begin position="109"/>
        <end position="125"/>
    </location>
</feature>
<feature type="compositionally biased region" description="Polar residues" evidence="3">
    <location>
        <begin position="234"/>
        <end position="247"/>
    </location>
</feature>
<evidence type="ECO:0000313" key="4">
    <source>
        <dbReference type="EMBL" id="KAL0342997.1"/>
    </source>
</evidence>
<evidence type="ECO:0000256" key="3">
    <source>
        <dbReference type="SAM" id="MobiDB-lite"/>
    </source>
</evidence>
<organism evidence="4">
    <name type="scientific">Sesamum angustifolium</name>
    <dbReference type="NCBI Taxonomy" id="2727405"/>
    <lineage>
        <taxon>Eukaryota</taxon>
        <taxon>Viridiplantae</taxon>
        <taxon>Streptophyta</taxon>
        <taxon>Embryophyta</taxon>
        <taxon>Tracheophyta</taxon>
        <taxon>Spermatophyta</taxon>
        <taxon>Magnoliopsida</taxon>
        <taxon>eudicotyledons</taxon>
        <taxon>Gunneridae</taxon>
        <taxon>Pentapetalae</taxon>
        <taxon>asterids</taxon>
        <taxon>lamiids</taxon>
        <taxon>Lamiales</taxon>
        <taxon>Pedaliaceae</taxon>
        <taxon>Sesamum</taxon>
    </lineage>
</organism>
<dbReference type="GO" id="GO:0016020">
    <property type="term" value="C:membrane"/>
    <property type="evidence" value="ECO:0007669"/>
    <property type="project" value="UniProtKB-SubCell"/>
</dbReference>
<dbReference type="EMBL" id="JACGWK010000007">
    <property type="protein sequence ID" value="KAL0342997.1"/>
    <property type="molecule type" value="Genomic_DNA"/>
</dbReference>
<reference evidence="4" key="1">
    <citation type="submission" date="2020-06" db="EMBL/GenBank/DDBJ databases">
        <authorList>
            <person name="Li T."/>
            <person name="Hu X."/>
            <person name="Zhang T."/>
            <person name="Song X."/>
            <person name="Zhang H."/>
            <person name="Dai N."/>
            <person name="Sheng W."/>
            <person name="Hou X."/>
            <person name="Wei L."/>
        </authorList>
    </citation>
    <scope>NUCLEOTIDE SEQUENCE</scope>
    <source>
        <strain evidence="4">G01</strain>
        <tissue evidence="4">Leaf</tissue>
    </source>
</reference>
<gene>
    <name evidence="4" type="ORF">Sangu_1187100</name>
</gene>